<sequence length="53" mass="6111">MTNIKFDNTSVIHNICTDKATLQKEVVRTFWDLETIGIEASQDRVNSNTNREI</sequence>
<gene>
    <name evidence="1" type="ORF">AVEN_158668_1</name>
</gene>
<organism evidence="1 2">
    <name type="scientific">Araneus ventricosus</name>
    <name type="common">Orbweaver spider</name>
    <name type="synonym">Epeira ventricosa</name>
    <dbReference type="NCBI Taxonomy" id="182803"/>
    <lineage>
        <taxon>Eukaryota</taxon>
        <taxon>Metazoa</taxon>
        <taxon>Ecdysozoa</taxon>
        <taxon>Arthropoda</taxon>
        <taxon>Chelicerata</taxon>
        <taxon>Arachnida</taxon>
        <taxon>Araneae</taxon>
        <taxon>Araneomorphae</taxon>
        <taxon>Entelegynae</taxon>
        <taxon>Araneoidea</taxon>
        <taxon>Araneidae</taxon>
        <taxon>Araneus</taxon>
    </lineage>
</organism>
<accession>A0A4Y2IGY6</accession>
<reference evidence="1 2" key="1">
    <citation type="journal article" date="2019" name="Sci. Rep.">
        <title>Orb-weaving spider Araneus ventricosus genome elucidates the spidroin gene catalogue.</title>
        <authorList>
            <person name="Kono N."/>
            <person name="Nakamura H."/>
            <person name="Ohtoshi R."/>
            <person name="Moran D.A.P."/>
            <person name="Shinohara A."/>
            <person name="Yoshida Y."/>
            <person name="Fujiwara M."/>
            <person name="Mori M."/>
            <person name="Tomita M."/>
            <person name="Arakawa K."/>
        </authorList>
    </citation>
    <scope>NUCLEOTIDE SEQUENCE [LARGE SCALE GENOMIC DNA]</scope>
</reference>
<evidence type="ECO:0000313" key="2">
    <source>
        <dbReference type="Proteomes" id="UP000499080"/>
    </source>
</evidence>
<name>A0A4Y2IGY6_ARAVE</name>
<protein>
    <submittedName>
        <fullName evidence="1">Uncharacterized protein</fullName>
    </submittedName>
</protein>
<dbReference type="OrthoDB" id="6431949at2759"/>
<dbReference type="EMBL" id="BGPR01185938">
    <property type="protein sequence ID" value="GBM77023.1"/>
    <property type="molecule type" value="Genomic_DNA"/>
</dbReference>
<feature type="non-terminal residue" evidence="1">
    <location>
        <position position="53"/>
    </location>
</feature>
<dbReference type="Proteomes" id="UP000499080">
    <property type="component" value="Unassembled WGS sequence"/>
</dbReference>
<proteinExistence type="predicted"/>
<dbReference type="AlphaFoldDB" id="A0A4Y2IGY6"/>
<comment type="caution">
    <text evidence="1">The sequence shown here is derived from an EMBL/GenBank/DDBJ whole genome shotgun (WGS) entry which is preliminary data.</text>
</comment>
<keyword evidence="2" id="KW-1185">Reference proteome</keyword>
<evidence type="ECO:0000313" key="1">
    <source>
        <dbReference type="EMBL" id="GBM77023.1"/>
    </source>
</evidence>